<dbReference type="CDD" id="cd00338">
    <property type="entry name" value="Ser_Recombinase"/>
    <property type="match status" value="1"/>
</dbReference>
<feature type="domain" description="Resolvase/invertase-type recombinase catalytic" evidence="1">
    <location>
        <begin position="11"/>
        <end position="159"/>
    </location>
</feature>
<protein>
    <submittedName>
        <fullName evidence="3">Recombinase family protein</fullName>
    </submittedName>
</protein>
<dbReference type="InterPro" id="IPR050639">
    <property type="entry name" value="SSR_resolvase"/>
</dbReference>
<dbReference type="PROSITE" id="PS51737">
    <property type="entry name" value="RECOMBINASE_DNA_BIND"/>
    <property type="match status" value="1"/>
</dbReference>
<accession>A0A6M4WWK6</accession>
<keyword evidence="4" id="KW-1185">Reference proteome</keyword>
<dbReference type="Pfam" id="PF00239">
    <property type="entry name" value="Resolvase"/>
    <property type="match status" value="1"/>
</dbReference>
<dbReference type="Proteomes" id="UP000502665">
    <property type="component" value="Chromosome"/>
</dbReference>
<dbReference type="PANTHER" id="PTHR30461:SF23">
    <property type="entry name" value="DNA RECOMBINASE-RELATED"/>
    <property type="match status" value="1"/>
</dbReference>
<evidence type="ECO:0000313" key="3">
    <source>
        <dbReference type="EMBL" id="QJT04332.1"/>
    </source>
</evidence>
<dbReference type="SUPFAM" id="SSF53041">
    <property type="entry name" value="Resolvase-like"/>
    <property type="match status" value="1"/>
</dbReference>
<dbReference type="SMART" id="SM00857">
    <property type="entry name" value="Resolvase"/>
    <property type="match status" value="1"/>
</dbReference>
<dbReference type="GO" id="GO:0000150">
    <property type="term" value="F:DNA strand exchange activity"/>
    <property type="evidence" value="ECO:0007669"/>
    <property type="project" value="InterPro"/>
</dbReference>
<organism evidence="3 4">
    <name type="scientific">Streptomyces asoensis</name>
    <dbReference type="NCBI Taxonomy" id="249586"/>
    <lineage>
        <taxon>Bacteria</taxon>
        <taxon>Bacillati</taxon>
        <taxon>Actinomycetota</taxon>
        <taxon>Actinomycetes</taxon>
        <taxon>Kitasatosporales</taxon>
        <taxon>Streptomycetaceae</taxon>
        <taxon>Streptomyces</taxon>
    </lineage>
</organism>
<proteinExistence type="predicted"/>
<evidence type="ECO:0000259" key="2">
    <source>
        <dbReference type="PROSITE" id="PS51737"/>
    </source>
</evidence>
<name>A0A6M4WWK6_9ACTN</name>
<dbReference type="InterPro" id="IPR036162">
    <property type="entry name" value="Resolvase-like_N_sf"/>
</dbReference>
<dbReference type="Gene3D" id="3.40.50.1390">
    <property type="entry name" value="Resolvase, N-terminal catalytic domain"/>
    <property type="match status" value="1"/>
</dbReference>
<dbReference type="EMBL" id="CP049838">
    <property type="protein sequence ID" value="QJT04332.1"/>
    <property type="molecule type" value="Genomic_DNA"/>
</dbReference>
<dbReference type="AlphaFoldDB" id="A0A6M4WWK6"/>
<dbReference type="InterPro" id="IPR006119">
    <property type="entry name" value="Resolv_N"/>
</dbReference>
<dbReference type="PANTHER" id="PTHR30461">
    <property type="entry name" value="DNA-INVERTASE FROM LAMBDOID PROPHAGE"/>
    <property type="match status" value="1"/>
</dbReference>
<sequence>MAHDAPGIPTRAIIYCRISRDREGAGLGVERQREDCAALAAQLGIEIHATYSDNDLSAYSGKPRPGYQRLLDDLRAGRADTVLAWHTDRLHRSPAELEEYIDVCEPRAVQTRTVKAGNLDLTTASGRMIARQLGVQARYEVERMAERQKRKRDEMAQRGQFFGGRRPFGYEADGVTPRALFCLACGRDEPADFEVVIKCQHCDAAERDLTGWACERCGAPDGRHVLSECRTCRTAATVAPGSEFERIREAADILLAGGSLGAIVAEWNDVPVPTSTGHEWQRTELRTMLLRPRNAGIVKHRGQEGGPAGWPAALDEPTWRSLAALLGDPDRCNTPGNERKHLGSGLYECGLCADGTTVRVTSSNKTRGGGERVWEQAYSCKASKHVVKKAEPLDAFVQWQLLQRLARPDMADLLAAREEPVDVRGAQAEMRAARQTLDALAADLGAGEMTLQEWRIASKGVRARLEAAEGTLSRAVEVNPVAGLLAADDVEAEWNRLDLSRRRSVVAFMMTVRLRPARRGRLPGGTYFDAESVDIMWK</sequence>
<dbReference type="InterPro" id="IPR011109">
    <property type="entry name" value="DNA_bind_recombinase_dom"/>
</dbReference>
<dbReference type="RefSeq" id="WP_171399674.1">
    <property type="nucleotide sequence ID" value="NZ_CP049838.1"/>
</dbReference>
<dbReference type="Pfam" id="PF07508">
    <property type="entry name" value="Recombinase"/>
    <property type="match status" value="1"/>
</dbReference>
<dbReference type="GO" id="GO:0003677">
    <property type="term" value="F:DNA binding"/>
    <property type="evidence" value="ECO:0007669"/>
    <property type="project" value="InterPro"/>
</dbReference>
<feature type="domain" description="Recombinase" evidence="2">
    <location>
        <begin position="220"/>
        <end position="332"/>
    </location>
</feature>
<evidence type="ECO:0000259" key="1">
    <source>
        <dbReference type="PROSITE" id="PS51736"/>
    </source>
</evidence>
<gene>
    <name evidence="3" type="ORF">G9272_31945</name>
</gene>
<dbReference type="PROSITE" id="PS51736">
    <property type="entry name" value="RECOMBINASES_3"/>
    <property type="match status" value="1"/>
</dbReference>
<evidence type="ECO:0000313" key="4">
    <source>
        <dbReference type="Proteomes" id="UP000502665"/>
    </source>
</evidence>
<reference evidence="3" key="1">
    <citation type="submission" date="2020-03" db="EMBL/GenBank/DDBJ databases">
        <title>Molecular networking-based the target discovery of potent antiproliferative macrolactams: 5/6/7/16 polycyclic ansamycins and glycosylated trienomycin from Streptomyces cacaoi subsp. asoensis.</title>
        <authorList>
            <person name="Liu L.-L."/>
        </authorList>
    </citation>
    <scope>NUCLEOTIDE SEQUENCE [LARGE SCALE GENOMIC DNA]</scope>
    <source>
        <strain evidence="3">H2S5</strain>
    </source>
</reference>